<organism evidence="4 5">
    <name type="scientific">Desulfuromonas acetoxidans (strain DSM 684 / 11070)</name>
    <dbReference type="NCBI Taxonomy" id="281689"/>
    <lineage>
        <taxon>Bacteria</taxon>
        <taxon>Pseudomonadati</taxon>
        <taxon>Thermodesulfobacteriota</taxon>
        <taxon>Desulfuromonadia</taxon>
        <taxon>Desulfuromonadales</taxon>
        <taxon>Desulfuromonadaceae</taxon>
        <taxon>Desulfuromonas</taxon>
    </lineage>
</organism>
<sequence>MRPCSYLTVIGLVLLSGCVPLQQTTSNQGAQINALKQRLTALEQRSISQPPSTDAAQLRNIARQQANLKAELDTLRVDLQSLTGRLEDQQHSIMQLREELTLSQNDLSLRVAALEEAKSQTPATATPRQPVTGEQPGVIEQPDAQPVAPAVQLNQRDEKPTAASATQDQPDALYHQALQLVQQGSDFTKSRDLFRQFIQSYPQHDLAVNAMYWIGETLYGDKQYESAILQFQDVIQKYPNHPKMPAALMKQGLAFYALGDVRNAKIILQKVVDNYPQTPEADKAQERLKSWQ</sequence>
<dbReference type="Pfam" id="PF13174">
    <property type="entry name" value="TPR_6"/>
    <property type="match status" value="3"/>
</dbReference>
<evidence type="ECO:0000256" key="3">
    <source>
        <dbReference type="SAM" id="MobiDB-lite"/>
    </source>
</evidence>
<keyword evidence="5" id="KW-1185">Reference proteome</keyword>
<dbReference type="NCBIfam" id="TIGR02795">
    <property type="entry name" value="tol_pal_ybgF"/>
    <property type="match status" value="1"/>
</dbReference>
<evidence type="ECO:0000256" key="1">
    <source>
        <dbReference type="PROSITE-ProRule" id="PRU00339"/>
    </source>
</evidence>
<feature type="compositionally biased region" description="Polar residues" evidence="3">
    <location>
        <begin position="119"/>
        <end position="129"/>
    </location>
</feature>
<dbReference type="AlphaFoldDB" id="Q1JZD7"/>
<dbReference type="RefSeq" id="WP_006000587.1">
    <property type="nucleotide sequence ID" value="NZ_AAEW02000009.1"/>
</dbReference>
<feature type="coiled-coil region" evidence="2">
    <location>
        <begin position="58"/>
        <end position="106"/>
    </location>
</feature>
<feature type="repeat" description="TPR" evidence="1">
    <location>
        <begin position="208"/>
        <end position="241"/>
    </location>
</feature>
<dbReference type="OrthoDB" id="13540at2"/>
<accession>Q1JZD7</accession>
<dbReference type="EMBL" id="AAEW02000009">
    <property type="protein sequence ID" value="EAT15630.1"/>
    <property type="molecule type" value="Genomic_DNA"/>
</dbReference>
<gene>
    <name evidence="4" type="ORF">Dace_1492</name>
</gene>
<evidence type="ECO:0000313" key="4">
    <source>
        <dbReference type="EMBL" id="EAT15630.1"/>
    </source>
</evidence>
<dbReference type="Gene3D" id="1.25.40.10">
    <property type="entry name" value="Tetratricopeptide repeat domain"/>
    <property type="match status" value="1"/>
</dbReference>
<dbReference type="InterPro" id="IPR011990">
    <property type="entry name" value="TPR-like_helical_dom_sf"/>
</dbReference>
<dbReference type="PROSITE" id="PS51257">
    <property type="entry name" value="PROKAR_LIPOPROTEIN"/>
    <property type="match status" value="1"/>
</dbReference>
<proteinExistence type="inferred from homology"/>
<reference evidence="4" key="1">
    <citation type="submission" date="2006-05" db="EMBL/GenBank/DDBJ databases">
        <title>Annotation of the draft genome assembly of Desulfuromonas acetoxidans DSM 684.</title>
        <authorList>
            <consortium name="US DOE Joint Genome Institute (JGI-ORNL)"/>
            <person name="Larimer F."/>
            <person name="Land M."/>
            <person name="Hauser L."/>
        </authorList>
    </citation>
    <scope>NUCLEOTIDE SEQUENCE [LARGE SCALE GENOMIC DNA]</scope>
    <source>
        <strain evidence="4">DSM 684</strain>
    </source>
</reference>
<dbReference type="SUPFAM" id="SSF48452">
    <property type="entry name" value="TPR-like"/>
    <property type="match status" value="1"/>
</dbReference>
<comment type="caution">
    <text evidence="4">The sequence shown here is derived from an EMBL/GenBank/DDBJ whole genome shotgun (WGS) entry which is preliminary data.</text>
</comment>
<dbReference type="GO" id="GO:0051301">
    <property type="term" value="P:cell division"/>
    <property type="evidence" value="ECO:0007669"/>
    <property type="project" value="InterPro"/>
</dbReference>
<evidence type="ECO:0000256" key="2">
    <source>
        <dbReference type="SAM" id="Coils"/>
    </source>
</evidence>
<dbReference type="Proteomes" id="UP000005695">
    <property type="component" value="Unassembled WGS sequence"/>
</dbReference>
<evidence type="ECO:0000313" key="5">
    <source>
        <dbReference type="Proteomes" id="UP000005695"/>
    </source>
</evidence>
<dbReference type="InterPro" id="IPR014162">
    <property type="entry name" value="CpoB_C"/>
</dbReference>
<keyword evidence="1" id="KW-0802">TPR repeat</keyword>
<feature type="region of interest" description="Disordered" evidence="3">
    <location>
        <begin position="117"/>
        <end position="143"/>
    </location>
</feature>
<dbReference type="InterPro" id="IPR034706">
    <property type="entry name" value="CpoB"/>
</dbReference>
<dbReference type="PROSITE" id="PS50005">
    <property type="entry name" value="TPR"/>
    <property type="match status" value="1"/>
</dbReference>
<name>Q1JZD7_DESA6</name>
<protein>
    <submittedName>
        <fullName evidence="4">Tetratricopeptide TPR_2</fullName>
    </submittedName>
</protein>
<dbReference type="HAMAP" id="MF_02066">
    <property type="entry name" value="CpoB"/>
    <property type="match status" value="1"/>
</dbReference>
<keyword evidence="2" id="KW-0175">Coiled coil</keyword>
<dbReference type="InterPro" id="IPR019734">
    <property type="entry name" value="TPR_rpt"/>
</dbReference>
<reference evidence="4" key="2">
    <citation type="submission" date="2006-05" db="EMBL/GenBank/DDBJ databases">
        <title>Sequencing of the draft genome and assembly of Desulfuromonas acetoxidans DSM 684.</title>
        <authorList>
            <consortium name="US DOE Joint Genome Institute (JGI-PGF)"/>
            <person name="Copeland A."/>
            <person name="Lucas S."/>
            <person name="Lapidus A."/>
            <person name="Barry K."/>
            <person name="Detter J.C."/>
            <person name="Glavina del Rio T."/>
            <person name="Hammon N."/>
            <person name="Israni S."/>
            <person name="Dalin E."/>
            <person name="Tice H."/>
            <person name="Bruce D."/>
            <person name="Pitluck S."/>
            <person name="Richardson P."/>
        </authorList>
    </citation>
    <scope>NUCLEOTIDE SEQUENCE [LARGE SCALE GENOMIC DNA]</scope>
    <source>
        <strain evidence="4">DSM 684</strain>
    </source>
</reference>